<protein>
    <submittedName>
        <fullName evidence="1">DUF192 domain-containing protein</fullName>
    </submittedName>
</protein>
<proteinExistence type="predicted"/>
<dbReference type="InterPro" id="IPR003795">
    <property type="entry name" value="DUF192"/>
</dbReference>
<organism evidence="1 2">
    <name type="scientific">Bdellovibrio svalbardensis</name>
    <dbReference type="NCBI Taxonomy" id="2972972"/>
    <lineage>
        <taxon>Bacteria</taxon>
        <taxon>Pseudomonadati</taxon>
        <taxon>Bdellovibrionota</taxon>
        <taxon>Bdellovibrionia</taxon>
        <taxon>Bdellovibrionales</taxon>
        <taxon>Pseudobdellovibrionaceae</taxon>
        <taxon>Bdellovibrio</taxon>
    </lineage>
</organism>
<keyword evidence="2" id="KW-1185">Reference proteome</keyword>
<dbReference type="InterPro" id="IPR038695">
    <property type="entry name" value="Saro_0823-like_sf"/>
</dbReference>
<dbReference type="Pfam" id="PF02643">
    <property type="entry name" value="DUF192"/>
    <property type="match status" value="1"/>
</dbReference>
<evidence type="ECO:0000313" key="2">
    <source>
        <dbReference type="Proteomes" id="UP001152321"/>
    </source>
</evidence>
<gene>
    <name evidence="1" type="ORF">NWE73_11870</name>
</gene>
<dbReference type="RefSeq" id="WP_277578544.1">
    <property type="nucleotide sequence ID" value="NZ_JANRMI010000003.1"/>
</dbReference>
<dbReference type="Gene3D" id="2.60.120.1140">
    <property type="entry name" value="Protein of unknown function DUF192"/>
    <property type="match status" value="1"/>
</dbReference>
<reference evidence="1" key="1">
    <citation type="submission" date="2022-08" db="EMBL/GenBank/DDBJ databases">
        <title>Novel Bdellovibrio Species Isolated from Svalbard: Designation Bdellovibrio svalbardensis.</title>
        <authorList>
            <person name="Mitchell R.J."/>
            <person name="Choi S.Y."/>
        </authorList>
    </citation>
    <scope>NUCLEOTIDE SEQUENCE</scope>
    <source>
        <strain evidence="1">PAP01</strain>
    </source>
</reference>
<dbReference type="EMBL" id="JANRMI010000003">
    <property type="protein sequence ID" value="MDG0817068.1"/>
    <property type="molecule type" value="Genomic_DNA"/>
</dbReference>
<accession>A0ABT6DPK1</accession>
<name>A0ABT6DPK1_9BACT</name>
<dbReference type="PANTHER" id="PTHR37953:SF1">
    <property type="entry name" value="UPF0127 PROTEIN MJ1496"/>
    <property type="match status" value="1"/>
</dbReference>
<dbReference type="Proteomes" id="UP001152321">
    <property type="component" value="Unassembled WGS sequence"/>
</dbReference>
<dbReference type="PANTHER" id="PTHR37953">
    <property type="entry name" value="UPF0127 PROTEIN MJ1496"/>
    <property type="match status" value="1"/>
</dbReference>
<evidence type="ECO:0000313" key="1">
    <source>
        <dbReference type="EMBL" id="MDG0817068.1"/>
    </source>
</evidence>
<comment type="caution">
    <text evidence="1">The sequence shown here is derived from an EMBL/GenBank/DDBJ whole genome shotgun (WGS) entry which is preliminary data.</text>
</comment>
<sequence>MMAVLGNKSTNSTLIGNLEVAKTFWTRGKGLLGRKSLAQDQAMWIHRCNSIHTCFMQFSIDCVFVDKSLKVKAIYQDVKPWRLVPPVWGASSVIEMASGTSSKLKISVGDQLYVGT</sequence>